<evidence type="ECO:0000256" key="1">
    <source>
        <dbReference type="ARBA" id="ARBA00001933"/>
    </source>
</evidence>
<organism evidence="6 7">
    <name type="scientific">Sulfobacillus harzensis</name>
    <dbReference type="NCBI Taxonomy" id="2729629"/>
    <lineage>
        <taxon>Bacteria</taxon>
        <taxon>Bacillati</taxon>
        <taxon>Bacillota</taxon>
        <taxon>Clostridia</taxon>
        <taxon>Eubacteriales</taxon>
        <taxon>Clostridiales Family XVII. Incertae Sedis</taxon>
        <taxon>Sulfobacillus</taxon>
    </lineage>
</organism>
<evidence type="ECO:0000256" key="3">
    <source>
        <dbReference type="ARBA" id="ARBA00022898"/>
    </source>
</evidence>
<dbReference type="SUPFAM" id="SSF53383">
    <property type="entry name" value="PLP-dependent transferases"/>
    <property type="match status" value="1"/>
</dbReference>
<dbReference type="FunFam" id="3.40.640.10:FF:000009">
    <property type="entry name" value="Cystathionine gamma-synthase homolog"/>
    <property type="match status" value="1"/>
</dbReference>
<dbReference type="Gene3D" id="3.90.1150.10">
    <property type="entry name" value="Aspartate Aminotransferase, domain 1"/>
    <property type="match status" value="1"/>
</dbReference>
<dbReference type="GO" id="GO:0019346">
    <property type="term" value="P:transsulfuration"/>
    <property type="evidence" value="ECO:0007669"/>
    <property type="project" value="InterPro"/>
</dbReference>
<dbReference type="InterPro" id="IPR015421">
    <property type="entry name" value="PyrdxlP-dep_Trfase_major"/>
</dbReference>
<comment type="caution">
    <text evidence="6">The sequence shown here is derived from an EMBL/GenBank/DDBJ whole genome shotgun (WGS) entry which is preliminary data.</text>
</comment>
<gene>
    <name evidence="6" type="ORF">HIJ39_17225</name>
</gene>
<dbReference type="GO" id="GO:0005737">
    <property type="term" value="C:cytoplasm"/>
    <property type="evidence" value="ECO:0007669"/>
    <property type="project" value="TreeGrafter"/>
</dbReference>
<evidence type="ECO:0000256" key="2">
    <source>
        <dbReference type="ARBA" id="ARBA00009077"/>
    </source>
</evidence>
<dbReference type="InterPro" id="IPR015422">
    <property type="entry name" value="PyrdxlP-dep_Trfase_small"/>
</dbReference>
<protein>
    <submittedName>
        <fullName evidence="6">PLP-dependent transferase</fullName>
    </submittedName>
</protein>
<dbReference type="GO" id="GO:0030170">
    <property type="term" value="F:pyridoxal phosphate binding"/>
    <property type="evidence" value="ECO:0007669"/>
    <property type="project" value="InterPro"/>
</dbReference>
<dbReference type="EMBL" id="JABBVZ010000082">
    <property type="protein sequence ID" value="NMP24077.1"/>
    <property type="molecule type" value="Genomic_DNA"/>
</dbReference>
<proteinExistence type="inferred from homology"/>
<dbReference type="PANTHER" id="PTHR11808">
    <property type="entry name" value="TRANS-SULFURATION ENZYME FAMILY MEMBER"/>
    <property type="match status" value="1"/>
</dbReference>
<dbReference type="Proteomes" id="UP000533476">
    <property type="component" value="Unassembled WGS sequence"/>
</dbReference>
<dbReference type="Gene3D" id="3.40.640.10">
    <property type="entry name" value="Type I PLP-dependent aspartate aminotransferase-like (Major domain)"/>
    <property type="match status" value="1"/>
</dbReference>
<dbReference type="InterPro" id="IPR015424">
    <property type="entry name" value="PyrdxlP-dep_Trfase"/>
</dbReference>
<dbReference type="Pfam" id="PF01053">
    <property type="entry name" value="Cys_Met_Meta_PP"/>
    <property type="match status" value="1"/>
</dbReference>
<comment type="similarity">
    <text evidence="2 5">Belongs to the trans-sulfuration enzymes family.</text>
</comment>
<keyword evidence="7" id="KW-1185">Reference proteome</keyword>
<dbReference type="CDD" id="cd00614">
    <property type="entry name" value="CGS_like"/>
    <property type="match status" value="1"/>
</dbReference>
<keyword evidence="3 4" id="KW-0663">Pyridoxal phosphate</keyword>
<keyword evidence="6" id="KW-0808">Transferase</keyword>
<name>A0A7Y0Q3Z4_9FIRM</name>
<comment type="cofactor">
    <cofactor evidence="1 5">
        <name>pyridoxal 5'-phosphate</name>
        <dbReference type="ChEBI" id="CHEBI:597326"/>
    </cofactor>
</comment>
<dbReference type="PANTHER" id="PTHR11808:SF90">
    <property type="entry name" value="CYSTATHIONINE GAMMA-SYNTHASE"/>
    <property type="match status" value="1"/>
</dbReference>
<dbReference type="PIRSF" id="PIRSF001434">
    <property type="entry name" value="CGS"/>
    <property type="match status" value="1"/>
</dbReference>
<evidence type="ECO:0000313" key="6">
    <source>
        <dbReference type="EMBL" id="NMP24077.1"/>
    </source>
</evidence>
<dbReference type="GO" id="GO:0016846">
    <property type="term" value="F:carbon-sulfur lyase activity"/>
    <property type="evidence" value="ECO:0007669"/>
    <property type="project" value="TreeGrafter"/>
</dbReference>
<evidence type="ECO:0000256" key="4">
    <source>
        <dbReference type="PIRSR" id="PIRSR001434-2"/>
    </source>
</evidence>
<sequence length="384" mass="42302">MHVERLHPESTVVHIGVGQDSQYGAVSTPIFQTVTYQHPGEELGRYDYSRTENPTRTPLAEGLATLEGGAGASLFSSGMAAITALFHLLKSGDHVILTNDLYGGTYRVLVDVFDHFGLTYTFVDTRDVRAVENAIRPESRLLFVETPSNPLLMISDLAALRRLTDEHDMWFAVDNTFMTALRQRPMDFGADFVVYSVTKYLSGHNDVLAGALVSRDAELAQRVAELANATGGVLAPFDAWLVMRGIKTLAVRLDRQEQNARRLASFLVEHPAVAQVYYPALDGHPGAQRHRQQSSGPGAMISFQLKNPARYTHLMNDLNLVLPAVSLGGTESLITHPYSETHREFPEPMRRALGIVPGLMRFSAGLENIDDLVADFDQALKGTI</sequence>
<evidence type="ECO:0000313" key="7">
    <source>
        <dbReference type="Proteomes" id="UP000533476"/>
    </source>
</evidence>
<evidence type="ECO:0000256" key="5">
    <source>
        <dbReference type="RuleBase" id="RU362118"/>
    </source>
</evidence>
<dbReference type="GO" id="GO:0016740">
    <property type="term" value="F:transferase activity"/>
    <property type="evidence" value="ECO:0007669"/>
    <property type="project" value="UniProtKB-KW"/>
</dbReference>
<feature type="modified residue" description="N6-(pyridoxal phosphate)lysine" evidence="4">
    <location>
        <position position="199"/>
    </location>
</feature>
<reference evidence="6 7" key="1">
    <citation type="submission" date="2020-04" db="EMBL/GenBank/DDBJ databases">
        <authorList>
            <person name="Zhang R."/>
            <person name="Schippers A."/>
        </authorList>
    </citation>
    <scope>NUCLEOTIDE SEQUENCE [LARGE SCALE GENOMIC DNA]</scope>
    <source>
        <strain evidence="6 7">DSM 109850</strain>
    </source>
</reference>
<dbReference type="InterPro" id="IPR000277">
    <property type="entry name" value="Cys/Met-Metab_PyrdxlP-dep_enz"/>
</dbReference>
<dbReference type="AlphaFoldDB" id="A0A7Y0Q3Z4"/>
<accession>A0A7Y0Q3Z4</accession>